<dbReference type="GeneTree" id="ENSGT01150000289839"/>
<keyword evidence="2" id="KW-1185">Reference proteome</keyword>
<reference evidence="1" key="2">
    <citation type="submission" date="2025-09" db="UniProtKB">
        <authorList>
            <consortium name="Ensembl"/>
        </authorList>
    </citation>
    <scope>IDENTIFICATION</scope>
</reference>
<protein>
    <submittedName>
        <fullName evidence="1">Uncharacterized protein</fullName>
    </submittedName>
</protein>
<name>A0A8C4PYL4_EPTBU</name>
<evidence type="ECO:0000313" key="2">
    <source>
        <dbReference type="Proteomes" id="UP000694388"/>
    </source>
</evidence>
<proteinExistence type="predicted"/>
<evidence type="ECO:0000313" key="1">
    <source>
        <dbReference type="Ensembl" id="ENSEBUP00000005210.1"/>
    </source>
</evidence>
<dbReference type="Ensembl" id="ENSEBUT00000005648.1">
    <property type="protein sequence ID" value="ENSEBUP00000005210.1"/>
    <property type="gene ID" value="ENSEBUG00000003572.1"/>
</dbReference>
<dbReference type="AlphaFoldDB" id="A0A8C4PYL4"/>
<accession>A0A8C4PYL4</accession>
<dbReference type="Proteomes" id="UP000694388">
    <property type="component" value="Unplaced"/>
</dbReference>
<sequence>MHISLISTTCIPTYISTTCISTAFRPCLSILTQPLSICFNIQVLPFTEKMVKGRGKGAFIKRSAWNMTQHISTTNCTPTIYIPTTCISTTCIPTISIFITCIPTTCISTTCIPTTSISTTCIPTTSISTTCIPTTSISTTYIHISLISTTCIPTTCISLSYPLPCRLCEGHKECEACFNRSCSNHSKKNKLQANLSTSA</sequence>
<organism evidence="1 2">
    <name type="scientific">Eptatretus burgeri</name>
    <name type="common">Inshore hagfish</name>
    <dbReference type="NCBI Taxonomy" id="7764"/>
    <lineage>
        <taxon>Eukaryota</taxon>
        <taxon>Metazoa</taxon>
        <taxon>Chordata</taxon>
        <taxon>Craniata</taxon>
        <taxon>Vertebrata</taxon>
        <taxon>Cyclostomata</taxon>
        <taxon>Myxini</taxon>
        <taxon>Myxiniformes</taxon>
        <taxon>Myxinidae</taxon>
        <taxon>Eptatretinae</taxon>
        <taxon>Eptatretus</taxon>
    </lineage>
</organism>
<reference evidence="1" key="1">
    <citation type="submission" date="2025-08" db="UniProtKB">
        <authorList>
            <consortium name="Ensembl"/>
        </authorList>
    </citation>
    <scope>IDENTIFICATION</scope>
</reference>